<feature type="domain" description="DUF4328" evidence="2">
    <location>
        <begin position="80"/>
        <end position="217"/>
    </location>
</feature>
<sequence length="232" mass="25620">MPTCGKSGRAASREREVSEAVRLPRGRARFAGGVLAVFALVSAAVGLVAWHKYRLLAGPAAPVPYVDNPLVEADTYFRNLQGWRTGLLVLALFQFSVWLAGMRDVADVLWREGQRRRRAWLVFGWVIPVAQLFVPKMFVNDLWAAGGPEPQRRRGHPLLTAWWLSVLFAANGYGHAVDDLKEAATASQARHALRQMMVGEGLHVCAAVLSIVVVRQLFRRLERVAATASAEV</sequence>
<feature type="transmembrane region" description="Helical" evidence="1">
    <location>
        <begin position="159"/>
        <end position="177"/>
    </location>
</feature>
<dbReference type="AlphaFoldDB" id="A0A2I0SU40"/>
<dbReference type="Pfam" id="PF14219">
    <property type="entry name" value="DUF4328"/>
    <property type="match status" value="1"/>
</dbReference>
<feature type="transmembrane region" description="Helical" evidence="1">
    <location>
        <begin position="198"/>
        <end position="218"/>
    </location>
</feature>
<dbReference type="EMBL" id="PJOS01000011">
    <property type="protein sequence ID" value="PKT73441.1"/>
    <property type="molecule type" value="Genomic_DNA"/>
</dbReference>
<evidence type="ECO:0000313" key="3">
    <source>
        <dbReference type="EMBL" id="PKT73441.1"/>
    </source>
</evidence>
<evidence type="ECO:0000313" key="4">
    <source>
        <dbReference type="Proteomes" id="UP000236178"/>
    </source>
</evidence>
<gene>
    <name evidence="3" type="ORF">CW362_08850</name>
</gene>
<proteinExistence type="predicted"/>
<keyword evidence="1" id="KW-1133">Transmembrane helix</keyword>
<feature type="transmembrane region" description="Helical" evidence="1">
    <location>
        <begin position="82"/>
        <end position="100"/>
    </location>
</feature>
<dbReference type="Proteomes" id="UP000236178">
    <property type="component" value="Unassembled WGS sequence"/>
</dbReference>
<keyword evidence="1" id="KW-0812">Transmembrane</keyword>
<dbReference type="InterPro" id="IPR025565">
    <property type="entry name" value="DUF4328"/>
</dbReference>
<keyword evidence="1" id="KW-0472">Membrane</keyword>
<dbReference type="OrthoDB" id="4174975at2"/>
<feature type="transmembrane region" description="Helical" evidence="1">
    <location>
        <begin position="120"/>
        <end position="139"/>
    </location>
</feature>
<feature type="transmembrane region" description="Helical" evidence="1">
    <location>
        <begin position="30"/>
        <end position="50"/>
    </location>
</feature>
<name>A0A2I0SU40_9ACTN</name>
<reference evidence="3 4" key="1">
    <citation type="submission" date="2017-12" db="EMBL/GenBank/DDBJ databases">
        <title>Streptomyces populusis sp. nov., a novel endophytic actinobacterium isolated from stems of Populus adenopoda Maxim.</title>
        <authorList>
            <person name="Wang Z."/>
        </authorList>
    </citation>
    <scope>NUCLEOTIDE SEQUENCE [LARGE SCALE GENOMIC DNA]</scope>
    <source>
        <strain evidence="3 4">A249</strain>
    </source>
</reference>
<evidence type="ECO:0000256" key="1">
    <source>
        <dbReference type="SAM" id="Phobius"/>
    </source>
</evidence>
<keyword evidence="4" id="KW-1185">Reference proteome</keyword>
<organism evidence="3 4">
    <name type="scientific">Streptomyces populi</name>
    <dbReference type="NCBI Taxonomy" id="2058924"/>
    <lineage>
        <taxon>Bacteria</taxon>
        <taxon>Bacillati</taxon>
        <taxon>Actinomycetota</taxon>
        <taxon>Actinomycetes</taxon>
        <taxon>Kitasatosporales</taxon>
        <taxon>Streptomycetaceae</taxon>
        <taxon>Streptomyces</taxon>
    </lineage>
</organism>
<evidence type="ECO:0000259" key="2">
    <source>
        <dbReference type="Pfam" id="PF14219"/>
    </source>
</evidence>
<accession>A0A2I0SU40</accession>
<protein>
    <recommendedName>
        <fullName evidence="2">DUF4328 domain-containing protein</fullName>
    </recommendedName>
</protein>
<comment type="caution">
    <text evidence="3">The sequence shown here is derived from an EMBL/GenBank/DDBJ whole genome shotgun (WGS) entry which is preliminary data.</text>
</comment>